<dbReference type="Proteomes" id="UP000235728">
    <property type="component" value="Unassembled WGS sequence"/>
</dbReference>
<name>A0A2N6NGT8_BEABA</name>
<accession>A0A2N6NGT8</accession>
<dbReference type="AlphaFoldDB" id="A0A2N6NGT8"/>
<organism evidence="2 3">
    <name type="scientific">Beauveria bassiana</name>
    <name type="common">White muscardine disease fungus</name>
    <name type="synonym">Tritirachium shiotae</name>
    <dbReference type="NCBI Taxonomy" id="176275"/>
    <lineage>
        <taxon>Eukaryota</taxon>
        <taxon>Fungi</taxon>
        <taxon>Dikarya</taxon>
        <taxon>Ascomycota</taxon>
        <taxon>Pezizomycotina</taxon>
        <taxon>Sordariomycetes</taxon>
        <taxon>Hypocreomycetidae</taxon>
        <taxon>Hypocreales</taxon>
        <taxon>Cordycipitaceae</taxon>
        <taxon>Beauveria</taxon>
    </lineage>
</organism>
<evidence type="ECO:0000256" key="1">
    <source>
        <dbReference type="SAM" id="MobiDB-lite"/>
    </source>
</evidence>
<sequence length="111" mass="11977">MQHPQRPSPASQNAQITQDGSRMGQAGFAGRAPPVTSAGASPSMNSPFPPNYGARTYMSMNYGGMSSARVPDPSNHPFGGSAGQMETMNSTEQANMPHRMYQSMQQQQQRQ</sequence>
<feature type="compositionally biased region" description="Polar residues" evidence="1">
    <location>
        <begin position="84"/>
        <end position="94"/>
    </location>
</feature>
<reference evidence="2 3" key="1">
    <citation type="journal article" date="2016" name="Appl. Microbiol. Biotechnol.">
        <title>Characterization of T-DNA insertion mutants with decreased virulence in the entomopathogenic fungus Beauveria bassiana JEF-007.</title>
        <authorList>
            <person name="Kim S."/>
            <person name="Lee S.J."/>
            <person name="Nai Y.S."/>
            <person name="Yu J.S."/>
            <person name="Lee M.R."/>
            <person name="Yang Y.T."/>
            <person name="Kim J.S."/>
        </authorList>
    </citation>
    <scope>NUCLEOTIDE SEQUENCE [LARGE SCALE GENOMIC DNA]</scope>
    <source>
        <strain evidence="2 3">JEF-007</strain>
    </source>
</reference>
<gene>
    <name evidence="2" type="ORF">BM221_007478</name>
</gene>
<proteinExistence type="predicted"/>
<feature type="compositionally biased region" description="Low complexity" evidence="1">
    <location>
        <begin position="102"/>
        <end position="111"/>
    </location>
</feature>
<feature type="compositionally biased region" description="Polar residues" evidence="1">
    <location>
        <begin position="8"/>
        <end position="20"/>
    </location>
</feature>
<protein>
    <submittedName>
        <fullName evidence="2">Uncharacterized protein</fullName>
    </submittedName>
</protein>
<evidence type="ECO:0000313" key="2">
    <source>
        <dbReference type="EMBL" id="PMB66489.1"/>
    </source>
</evidence>
<feature type="region of interest" description="Disordered" evidence="1">
    <location>
        <begin position="67"/>
        <end position="111"/>
    </location>
</feature>
<comment type="caution">
    <text evidence="2">The sequence shown here is derived from an EMBL/GenBank/DDBJ whole genome shotgun (WGS) entry which is preliminary data.</text>
</comment>
<dbReference type="EMBL" id="MRVG01000008">
    <property type="protein sequence ID" value="PMB66489.1"/>
    <property type="molecule type" value="Genomic_DNA"/>
</dbReference>
<evidence type="ECO:0000313" key="3">
    <source>
        <dbReference type="Proteomes" id="UP000235728"/>
    </source>
</evidence>
<feature type="region of interest" description="Disordered" evidence="1">
    <location>
        <begin position="1"/>
        <end position="54"/>
    </location>
</feature>